<protein>
    <submittedName>
        <fullName evidence="1">Uncharacterized protein</fullName>
    </submittedName>
</protein>
<dbReference type="Proteomes" id="UP001060085">
    <property type="component" value="Linkage Group LG07"/>
</dbReference>
<dbReference type="EMBL" id="CM044707">
    <property type="protein sequence ID" value="KAI5654541.1"/>
    <property type="molecule type" value="Genomic_DNA"/>
</dbReference>
<comment type="caution">
    <text evidence="1">The sequence shown here is derived from an EMBL/GenBank/DDBJ whole genome shotgun (WGS) entry which is preliminary data.</text>
</comment>
<sequence length="187" mass="21058">MVSCPTVGGRLQALFGTSNLRPTADGRSRPTIGSRVRDGQRVGFSRGKRVGVDPIWRSIDVDPNWNFFMRPVAKMTRSGIRVLSLQTGEDDDEAESSDDEEDEAGAQNTTPMDAFKIEMWTAFEELRINKEIQGMQLTEIIESTCHYVNELRHQRTAIDREGVILAHLCNKFMPDQGICRNKCILAI</sequence>
<name>A0ACC0A4S7_CATRO</name>
<evidence type="ECO:0000313" key="1">
    <source>
        <dbReference type="EMBL" id="KAI5654541.1"/>
    </source>
</evidence>
<organism evidence="1 2">
    <name type="scientific">Catharanthus roseus</name>
    <name type="common">Madagascar periwinkle</name>
    <name type="synonym">Vinca rosea</name>
    <dbReference type="NCBI Taxonomy" id="4058"/>
    <lineage>
        <taxon>Eukaryota</taxon>
        <taxon>Viridiplantae</taxon>
        <taxon>Streptophyta</taxon>
        <taxon>Embryophyta</taxon>
        <taxon>Tracheophyta</taxon>
        <taxon>Spermatophyta</taxon>
        <taxon>Magnoliopsida</taxon>
        <taxon>eudicotyledons</taxon>
        <taxon>Gunneridae</taxon>
        <taxon>Pentapetalae</taxon>
        <taxon>asterids</taxon>
        <taxon>lamiids</taxon>
        <taxon>Gentianales</taxon>
        <taxon>Apocynaceae</taxon>
        <taxon>Rauvolfioideae</taxon>
        <taxon>Vinceae</taxon>
        <taxon>Catharanthinae</taxon>
        <taxon>Catharanthus</taxon>
    </lineage>
</organism>
<reference evidence="2" key="1">
    <citation type="journal article" date="2023" name="Nat. Plants">
        <title>Single-cell RNA sequencing provides a high-resolution roadmap for understanding the multicellular compartmentation of specialized metabolism.</title>
        <authorList>
            <person name="Sun S."/>
            <person name="Shen X."/>
            <person name="Li Y."/>
            <person name="Li Y."/>
            <person name="Wang S."/>
            <person name="Li R."/>
            <person name="Zhang H."/>
            <person name="Shen G."/>
            <person name="Guo B."/>
            <person name="Wei J."/>
            <person name="Xu J."/>
            <person name="St-Pierre B."/>
            <person name="Chen S."/>
            <person name="Sun C."/>
        </authorList>
    </citation>
    <scope>NUCLEOTIDE SEQUENCE [LARGE SCALE GENOMIC DNA]</scope>
</reference>
<gene>
    <name evidence="1" type="ORF">M9H77_31728</name>
</gene>
<evidence type="ECO:0000313" key="2">
    <source>
        <dbReference type="Proteomes" id="UP001060085"/>
    </source>
</evidence>
<keyword evidence="2" id="KW-1185">Reference proteome</keyword>
<proteinExistence type="predicted"/>
<accession>A0ACC0A4S7</accession>